<dbReference type="GO" id="GO:0008757">
    <property type="term" value="F:S-adenosylmethionine-dependent methyltransferase activity"/>
    <property type="evidence" value="ECO:0007669"/>
    <property type="project" value="InterPro"/>
</dbReference>
<evidence type="ECO:0000313" key="3">
    <source>
        <dbReference type="Proteomes" id="UP000657385"/>
    </source>
</evidence>
<name>A0A931FCN5_9ACTN</name>
<evidence type="ECO:0000313" key="2">
    <source>
        <dbReference type="EMBL" id="MBF9066666.1"/>
    </source>
</evidence>
<reference evidence="2" key="1">
    <citation type="submission" date="2020-11" db="EMBL/GenBank/DDBJ databases">
        <title>Isolation and identification of active actinomycetes.</title>
        <authorList>
            <person name="Yu B."/>
        </authorList>
    </citation>
    <scope>NUCLEOTIDE SEQUENCE</scope>
    <source>
        <strain evidence="2">NEAU-YB345</strain>
    </source>
</reference>
<evidence type="ECO:0000259" key="1">
    <source>
        <dbReference type="Pfam" id="PF08241"/>
    </source>
</evidence>
<keyword evidence="3" id="KW-1185">Reference proteome</keyword>
<protein>
    <submittedName>
        <fullName evidence="2">Class I SAM-dependent methyltransferase</fullName>
    </submittedName>
</protein>
<dbReference type="RefSeq" id="WP_196191859.1">
    <property type="nucleotide sequence ID" value="NZ_JADPRT010000001.1"/>
</dbReference>
<gene>
    <name evidence="2" type="ORF">I2501_01270</name>
</gene>
<comment type="caution">
    <text evidence="2">The sequence shown here is derived from an EMBL/GenBank/DDBJ whole genome shotgun (WGS) entry which is preliminary data.</text>
</comment>
<dbReference type="InterPro" id="IPR029063">
    <property type="entry name" value="SAM-dependent_MTases_sf"/>
</dbReference>
<accession>A0A931FCN5</accession>
<dbReference type="Gene3D" id="3.40.50.150">
    <property type="entry name" value="Vaccinia Virus protein VP39"/>
    <property type="match status" value="1"/>
</dbReference>
<dbReference type="EMBL" id="JADPRT010000001">
    <property type="protein sequence ID" value="MBF9066666.1"/>
    <property type="molecule type" value="Genomic_DNA"/>
</dbReference>
<dbReference type="InterPro" id="IPR013216">
    <property type="entry name" value="Methyltransf_11"/>
</dbReference>
<organism evidence="2 3">
    <name type="scientific">Streptacidiphilus fuscans</name>
    <dbReference type="NCBI Taxonomy" id="2789292"/>
    <lineage>
        <taxon>Bacteria</taxon>
        <taxon>Bacillati</taxon>
        <taxon>Actinomycetota</taxon>
        <taxon>Actinomycetes</taxon>
        <taxon>Kitasatosporales</taxon>
        <taxon>Streptomycetaceae</taxon>
        <taxon>Streptacidiphilus</taxon>
    </lineage>
</organism>
<dbReference type="AlphaFoldDB" id="A0A931FCN5"/>
<dbReference type="SUPFAM" id="SSF53335">
    <property type="entry name" value="S-adenosyl-L-methionine-dependent methyltransferases"/>
    <property type="match status" value="1"/>
</dbReference>
<keyword evidence="2" id="KW-0808">Transferase</keyword>
<sequence>MGTETRAALYDSIGVGYATMRREDPRWRARILEALGDAAPVLNVGAGAGSYEPDDRRVVALDPSAAMLAQRPAGAAPCVLGVAEQLPAADGAFGATLAVLTVHHWPDWRRGLAELRRVAPRQVVVATDTDQLARFWLTRDYVPELARYERRQINAAQVAAELGTEDVRTMWIPGDFSDAVYPAFWRRPEAFLDEELWRHSSALAKLDPQVRRRGIDRLASDLADGTWRERNAELLHQDAFDGGFRLVVAGATG</sequence>
<dbReference type="Proteomes" id="UP000657385">
    <property type="component" value="Unassembled WGS sequence"/>
</dbReference>
<dbReference type="Pfam" id="PF08241">
    <property type="entry name" value="Methyltransf_11"/>
    <property type="match status" value="1"/>
</dbReference>
<dbReference type="GO" id="GO:0032259">
    <property type="term" value="P:methylation"/>
    <property type="evidence" value="ECO:0007669"/>
    <property type="project" value="UniProtKB-KW"/>
</dbReference>
<proteinExistence type="predicted"/>
<keyword evidence="2" id="KW-0489">Methyltransferase</keyword>
<feature type="domain" description="Methyltransferase type 11" evidence="1">
    <location>
        <begin position="42"/>
        <end position="119"/>
    </location>
</feature>